<feature type="transmembrane region" description="Helical" evidence="8">
    <location>
        <begin position="195"/>
        <end position="215"/>
    </location>
</feature>
<evidence type="ECO:0000256" key="7">
    <source>
        <dbReference type="ARBA" id="ARBA00023136"/>
    </source>
</evidence>
<evidence type="ECO:0000256" key="1">
    <source>
        <dbReference type="ARBA" id="ARBA00004651"/>
    </source>
</evidence>
<dbReference type="RefSeq" id="WP_175478243.1">
    <property type="nucleotide sequence ID" value="NZ_FMXQ01000001.1"/>
</dbReference>
<evidence type="ECO:0000256" key="8">
    <source>
        <dbReference type="RuleBase" id="RU363041"/>
    </source>
</evidence>
<keyword evidence="7 8" id="KW-0472">Membrane</keyword>
<keyword evidence="10" id="KW-1185">Reference proteome</keyword>
<keyword evidence="4 8" id="KW-1003">Cell membrane</keyword>
<dbReference type="AlphaFoldDB" id="A0A1G6A8T8"/>
<dbReference type="EMBL" id="FMXQ01000001">
    <property type="protein sequence ID" value="SDB04825.1"/>
    <property type="molecule type" value="Genomic_DNA"/>
</dbReference>
<evidence type="ECO:0000256" key="3">
    <source>
        <dbReference type="ARBA" id="ARBA00022448"/>
    </source>
</evidence>
<evidence type="ECO:0000256" key="2">
    <source>
        <dbReference type="ARBA" id="ARBA00009142"/>
    </source>
</evidence>
<organism evidence="9 10">
    <name type="scientific">Bauldia litoralis</name>
    <dbReference type="NCBI Taxonomy" id="665467"/>
    <lineage>
        <taxon>Bacteria</taxon>
        <taxon>Pseudomonadati</taxon>
        <taxon>Pseudomonadota</taxon>
        <taxon>Alphaproteobacteria</taxon>
        <taxon>Hyphomicrobiales</taxon>
        <taxon>Kaistiaceae</taxon>
        <taxon>Bauldia</taxon>
    </lineage>
</organism>
<dbReference type="InterPro" id="IPR002781">
    <property type="entry name" value="TM_pro_TauE-like"/>
</dbReference>
<dbReference type="InterPro" id="IPR052017">
    <property type="entry name" value="TSUP"/>
</dbReference>
<dbReference type="STRING" id="665467.SAMN02982931_00313"/>
<evidence type="ECO:0000256" key="5">
    <source>
        <dbReference type="ARBA" id="ARBA00022692"/>
    </source>
</evidence>
<dbReference type="Proteomes" id="UP000199071">
    <property type="component" value="Unassembled WGS sequence"/>
</dbReference>
<evidence type="ECO:0000313" key="9">
    <source>
        <dbReference type="EMBL" id="SDB04825.1"/>
    </source>
</evidence>
<name>A0A1G6A8T8_9HYPH</name>
<feature type="transmembrane region" description="Helical" evidence="8">
    <location>
        <begin position="96"/>
        <end position="115"/>
    </location>
</feature>
<evidence type="ECO:0000313" key="10">
    <source>
        <dbReference type="Proteomes" id="UP000199071"/>
    </source>
</evidence>
<reference evidence="9 10" key="1">
    <citation type="submission" date="2016-10" db="EMBL/GenBank/DDBJ databases">
        <authorList>
            <person name="de Groot N.N."/>
        </authorList>
    </citation>
    <scope>NUCLEOTIDE SEQUENCE [LARGE SCALE GENOMIC DNA]</scope>
    <source>
        <strain evidence="9 10">ATCC 35022</strain>
    </source>
</reference>
<keyword evidence="3" id="KW-0813">Transport</keyword>
<comment type="subcellular location">
    <subcellularLocation>
        <location evidence="1 8">Cell membrane</location>
        <topology evidence="1 8">Multi-pass membrane protein</topology>
    </subcellularLocation>
</comment>
<dbReference type="Pfam" id="PF01925">
    <property type="entry name" value="TauE"/>
    <property type="match status" value="1"/>
</dbReference>
<feature type="transmembrane region" description="Helical" evidence="8">
    <location>
        <begin position="74"/>
        <end position="90"/>
    </location>
</feature>
<dbReference type="PANTHER" id="PTHR30269">
    <property type="entry name" value="TRANSMEMBRANE PROTEIN YFCA"/>
    <property type="match status" value="1"/>
</dbReference>
<evidence type="ECO:0000256" key="4">
    <source>
        <dbReference type="ARBA" id="ARBA00022475"/>
    </source>
</evidence>
<comment type="similarity">
    <text evidence="2 8">Belongs to the 4-toluene sulfonate uptake permease (TSUP) (TC 2.A.102) family.</text>
</comment>
<accession>A0A1G6A8T8</accession>
<dbReference type="PANTHER" id="PTHR30269:SF37">
    <property type="entry name" value="MEMBRANE TRANSPORTER PROTEIN"/>
    <property type="match status" value="1"/>
</dbReference>
<keyword evidence="6 8" id="KW-1133">Transmembrane helix</keyword>
<sequence>MVQEIIIIFAALAFGGFVKGATGAGMPVAAIPVLASFFGVPFAIAIMIVPVIVTNVMQMAQFRSEWPAVGWLRWMWLLAGLGIVIGTWLLTTVPEAGLNVALATVVLIYVVLRLAKPDWHVPAAMARRVAPAVGFVSGMLQGATGISAPISITFLTSIRLTRPQFVFAVSTLFVTYAAVQLPSLIVAGILTFERAAYSTAALVPVLIAMPAGRWLAARLDQRGFDRLILILLAGIAVKLFAESGVFG</sequence>
<proteinExistence type="inferred from homology"/>
<keyword evidence="5 8" id="KW-0812">Transmembrane</keyword>
<gene>
    <name evidence="9" type="ORF">SAMN02982931_00313</name>
</gene>
<dbReference type="GO" id="GO:0005886">
    <property type="term" value="C:plasma membrane"/>
    <property type="evidence" value="ECO:0007669"/>
    <property type="project" value="UniProtKB-SubCell"/>
</dbReference>
<evidence type="ECO:0000256" key="6">
    <source>
        <dbReference type="ARBA" id="ARBA00022989"/>
    </source>
</evidence>
<feature type="transmembrane region" description="Helical" evidence="8">
    <location>
        <begin position="227"/>
        <end position="246"/>
    </location>
</feature>
<feature type="transmembrane region" description="Helical" evidence="8">
    <location>
        <begin position="165"/>
        <end position="189"/>
    </location>
</feature>
<protein>
    <recommendedName>
        <fullName evidence="8">Probable membrane transporter protein</fullName>
    </recommendedName>
</protein>
<feature type="transmembrane region" description="Helical" evidence="8">
    <location>
        <begin position="30"/>
        <end position="53"/>
    </location>
</feature>